<evidence type="ECO:0000313" key="2">
    <source>
        <dbReference type="EMBL" id="KAJ7206008.1"/>
    </source>
</evidence>
<keyword evidence="3" id="KW-1185">Reference proteome</keyword>
<dbReference type="EMBL" id="JARJCW010000041">
    <property type="protein sequence ID" value="KAJ7206008.1"/>
    <property type="molecule type" value="Genomic_DNA"/>
</dbReference>
<protein>
    <submittedName>
        <fullName evidence="2">Uncharacterized protein</fullName>
    </submittedName>
</protein>
<name>A0AAD6V9H0_9AGAR</name>
<comment type="caution">
    <text evidence="2">The sequence shown here is derived from an EMBL/GenBank/DDBJ whole genome shotgun (WGS) entry which is preliminary data.</text>
</comment>
<accession>A0AAD6V9H0</accession>
<reference evidence="2" key="1">
    <citation type="submission" date="2023-03" db="EMBL/GenBank/DDBJ databases">
        <title>Massive genome expansion in bonnet fungi (Mycena s.s.) driven by repeated elements and novel gene families across ecological guilds.</title>
        <authorList>
            <consortium name="Lawrence Berkeley National Laboratory"/>
            <person name="Harder C.B."/>
            <person name="Miyauchi S."/>
            <person name="Viragh M."/>
            <person name="Kuo A."/>
            <person name="Thoen E."/>
            <person name="Andreopoulos B."/>
            <person name="Lu D."/>
            <person name="Skrede I."/>
            <person name="Drula E."/>
            <person name="Henrissat B."/>
            <person name="Morin E."/>
            <person name="Kohler A."/>
            <person name="Barry K."/>
            <person name="LaButti K."/>
            <person name="Morin E."/>
            <person name="Salamov A."/>
            <person name="Lipzen A."/>
            <person name="Mereny Z."/>
            <person name="Hegedus B."/>
            <person name="Baldrian P."/>
            <person name="Stursova M."/>
            <person name="Weitz H."/>
            <person name="Taylor A."/>
            <person name="Grigoriev I.V."/>
            <person name="Nagy L.G."/>
            <person name="Martin F."/>
            <person name="Kauserud H."/>
        </authorList>
    </citation>
    <scope>NUCLEOTIDE SEQUENCE</scope>
    <source>
        <strain evidence="2">9144</strain>
    </source>
</reference>
<feature type="region of interest" description="Disordered" evidence="1">
    <location>
        <begin position="371"/>
        <end position="397"/>
    </location>
</feature>
<dbReference type="Proteomes" id="UP001219525">
    <property type="component" value="Unassembled WGS sequence"/>
</dbReference>
<evidence type="ECO:0000313" key="3">
    <source>
        <dbReference type="Proteomes" id="UP001219525"/>
    </source>
</evidence>
<gene>
    <name evidence="2" type="ORF">GGX14DRAFT_397285</name>
</gene>
<sequence length="536" mass="58740">MSRLEASLEGTRVMIFESRNAAADSAKLRQRLYLKLLTFARVGARYMPHAHASRNNQRPQIANATQRFAQDDSKHTSLTGSLTRNSISRCTSAILGNGFSSLLLTHDWQTTFHTANISSLMACGSACVMRATVPIYAGQTHVPGMHHCLIPLLLSLDEGWVTSHTNIYPMLLRALFIPSAIRNNGSNGGSFLMTGFMPKIKDHRDPDPRTAAQATEFSAARVRVPQLGRDLAAKLLSCKQEQRANFTYASSTNQVARTTVQMSNVRKKHWAYVPSPVNVENCGCSCSISASIESVSVTGESQRTFPFGAGLGKRTANGRTGWSTQNGRGSCLSLQLSEALHMHPSDYKKWAAGAAQRPACVSNGGEQCARGRRARRGGGQAAPEGDKARGAAASMGSAHETRLARRRKLIAAREVLRGHALDDLVPILHIIRVGANWKFLYRSHSRRPFDCSYVYLQCYDNKTHAHLRTVSFLEYLSCTTLTHSNATFTVVNVDTIARASHLIGVYGTAELLEDFHFSNSLDAPMQTTICTSFHSV</sequence>
<proteinExistence type="predicted"/>
<evidence type="ECO:0000256" key="1">
    <source>
        <dbReference type="SAM" id="MobiDB-lite"/>
    </source>
</evidence>
<dbReference type="AlphaFoldDB" id="A0AAD6V9H0"/>
<organism evidence="2 3">
    <name type="scientific">Mycena pura</name>
    <dbReference type="NCBI Taxonomy" id="153505"/>
    <lineage>
        <taxon>Eukaryota</taxon>
        <taxon>Fungi</taxon>
        <taxon>Dikarya</taxon>
        <taxon>Basidiomycota</taxon>
        <taxon>Agaricomycotina</taxon>
        <taxon>Agaricomycetes</taxon>
        <taxon>Agaricomycetidae</taxon>
        <taxon>Agaricales</taxon>
        <taxon>Marasmiineae</taxon>
        <taxon>Mycenaceae</taxon>
        <taxon>Mycena</taxon>
    </lineage>
</organism>